<feature type="domain" description="F-box" evidence="1">
    <location>
        <begin position="10"/>
        <end position="59"/>
    </location>
</feature>
<keyword evidence="3" id="KW-1185">Reference proteome</keyword>
<dbReference type="SUPFAM" id="SSF81383">
    <property type="entry name" value="F-box domain"/>
    <property type="match status" value="1"/>
</dbReference>
<evidence type="ECO:0000313" key="3">
    <source>
        <dbReference type="Proteomes" id="UP001163823"/>
    </source>
</evidence>
<dbReference type="InterPro" id="IPR036047">
    <property type="entry name" value="F-box-like_dom_sf"/>
</dbReference>
<dbReference type="Pfam" id="PF00646">
    <property type="entry name" value="F-box"/>
    <property type="match status" value="1"/>
</dbReference>
<comment type="caution">
    <text evidence="2">The sequence shown here is derived from an EMBL/GenBank/DDBJ whole genome shotgun (WGS) entry which is preliminary data.</text>
</comment>
<evidence type="ECO:0000313" key="2">
    <source>
        <dbReference type="EMBL" id="KAJ7966079.1"/>
    </source>
</evidence>
<dbReference type="KEGG" id="qsa:O6P43_015610"/>
<dbReference type="Proteomes" id="UP001163823">
    <property type="component" value="Chromosome 6"/>
</dbReference>
<dbReference type="PANTHER" id="PTHR35546:SF130">
    <property type="entry name" value="EXPRESSED PROTEIN"/>
    <property type="match status" value="1"/>
</dbReference>
<name>A0AAD7LXL4_QUISA</name>
<evidence type="ECO:0000259" key="1">
    <source>
        <dbReference type="PROSITE" id="PS50181"/>
    </source>
</evidence>
<dbReference type="AlphaFoldDB" id="A0AAD7LXL4"/>
<reference evidence="2" key="1">
    <citation type="journal article" date="2023" name="Science">
        <title>Elucidation of the pathway for biosynthesis of saponin adjuvants from the soapbark tree.</title>
        <authorList>
            <person name="Reed J."/>
            <person name="Orme A."/>
            <person name="El-Demerdash A."/>
            <person name="Owen C."/>
            <person name="Martin L.B.B."/>
            <person name="Misra R.C."/>
            <person name="Kikuchi S."/>
            <person name="Rejzek M."/>
            <person name="Martin A.C."/>
            <person name="Harkess A."/>
            <person name="Leebens-Mack J."/>
            <person name="Louveau T."/>
            <person name="Stephenson M.J."/>
            <person name="Osbourn A."/>
        </authorList>
    </citation>
    <scope>NUCLEOTIDE SEQUENCE</scope>
    <source>
        <strain evidence="2">S10</strain>
    </source>
</reference>
<accession>A0AAD7LXL4</accession>
<dbReference type="SMART" id="SM00256">
    <property type="entry name" value="FBOX"/>
    <property type="match status" value="1"/>
</dbReference>
<dbReference type="Gene3D" id="1.20.1280.50">
    <property type="match status" value="1"/>
</dbReference>
<proteinExistence type="predicted"/>
<organism evidence="2 3">
    <name type="scientific">Quillaja saponaria</name>
    <name type="common">Soap bark tree</name>
    <dbReference type="NCBI Taxonomy" id="32244"/>
    <lineage>
        <taxon>Eukaryota</taxon>
        <taxon>Viridiplantae</taxon>
        <taxon>Streptophyta</taxon>
        <taxon>Embryophyta</taxon>
        <taxon>Tracheophyta</taxon>
        <taxon>Spermatophyta</taxon>
        <taxon>Magnoliopsida</taxon>
        <taxon>eudicotyledons</taxon>
        <taxon>Gunneridae</taxon>
        <taxon>Pentapetalae</taxon>
        <taxon>rosids</taxon>
        <taxon>fabids</taxon>
        <taxon>Fabales</taxon>
        <taxon>Quillajaceae</taxon>
        <taxon>Quillaja</taxon>
    </lineage>
</organism>
<dbReference type="Pfam" id="PF24750">
    <property type="entry name" value="b-prop_At3g26010-like"/>
    <property type="match status" value="1"/>
</dbReference>
<gene>
    <name evidence="2" type="ORF">O6P43_015610</name>
</gene>
<dbReference type="PROSITE" id="PS50181">
    <property type="entry name" value="FBOX"/>
    <property type="match status" value="1"/>
</dbReference>
<dbReference type="EMBL" id="JARAOO010000006">
    <property type="protein sequence ID" value="KAJ7966079.1"/>
    <property type="molecule type" value="Genomic_DNA"/>
</dbReference>
<dbReference type="InterPro" id="IPR001810">
    <property type="entry name" value="F-box_dom"/>
</dbReference>
<sequence>MKWSVTTSNSRTINDLLDDVLSEILTRVPCKSVVRSKSVSKRWSALISSLEFHLLYIRRAHRSFQKLLNHDCYFNFNSGNALIIPKLLALEEEFGPVDRLFSTPKTDTVCISIERRFRVVLIHKFLNTEVEFNVDVFSSETGNWNRLVVSCPRGFACATVCRPAGVAYKGKLHFLGAGGILVFDPYHHNNQCDYPIDSSNVRVSNGPLGISCGSLLISQFVIEPPRYSPRVKVWELQDYNENENEKVLGTWHLLHNTYLRSSRRKNYTNSRFEQRQIFLRLLVFHPYNQDIVYWKQDSCIFSCNLRTDKELEEVEKVGDDIYSQVWDHVIPVVLPAWWATPIIPRSNRTPPNIHGM</sequence>
<dbReference type="PANTHER" id="PTHR35546">
    <property type="entry name" value="F-BOX PROTEIN INTERACTION DOMAIN PROTEIN-RELATED"/>
    <property type="match status" value="1"/>
</dbReference>
<protein>
    <submittedName>
        <fullName evidence="2">F-box protein family</fullName>
    </submittedName>
</protein>
<dbReference type="InterPro" id="IPR056592">
    <property type="entry name" value="Beta-prop_At3g26010-like"/>
</dbReference>
<dbReference type="InterPro" id="IPR055290">
    <property type="entry name" value="At3g26010-like"/>
</dbReference>